<proteinExistence type="inferred from homology"/>
<gene>
    <name evidence="3" type="ORF">I5M27_17190</name>
</gene>
<protein>
    <recommendedName>
        <fullName evidence="5">Curlin associated repeat-containing protein</fullName>
    </recommendedName>
</protein>
<accession>A0ABS1C5V0</accession>
<dbReference type="Proteomes" id="UP000644147">
    <property type="component" value="Unassembled WGS sequence"/>
</dbReference>
<evidence type="ECO:0000313" key="4">
    <source>
        <dbReference type="Proteomes" id="UP000644147"/>
    </source>
</evidence>
<evidence type="ECO:0008006" key="5">
    <source>
        <dbReference type="Google" id="ProtNLM"/>
    </source>
</evidence>
<comment type="caution">
    <text evidence="3">The sequence shown here is derived from an EMBL/GenBank/DDBJ whole genome shotgun (WGS) entry which is preliminary data.</text>
</comment>
<sequence>MRKFITLIIAFLAIIPVLCVAQSGKYEEELLTSQQLASERYILNNSVQENVPANARNVALVAQDGNSNTFDGKQVNAGSSRNPNVVVIMQSGNLNNASLEQTGENNKAKVSQLGEGNDYEGRMNGRNNETAINQFGNNNSINQNLEGEGMNYRLTQQGNNNQINQYENGTQNKGYEVIQQGSGMNITITNGF</sequence>
<reference evidence="3 4" key="1">
    <citation type="submission" date="2020-12" db="EMBL/GenBank/DDBJ databases">
        <title>Bacterial novel species Adhaeribacter sp. BT258 isolated from soil.</title>
        <authorList>
            <person name="Jung H.-Y."/>
        </authorList>
    </citation>
    <scope>NUCLEOTIDE SEQUENCE [LARGE SCALE GENOMIC DNA]</scope>
    <source>
        <strain evidence="3 4">BT258</strain>
    </source>
</reference>
<keyword evidence="4" id="KW-1185">Reference proteome</keyword>
<evidence type="ECO:0000256" key="1">
    <source>
        <dbReference type="ARBA" id="ARBA00009766"/>
    </source>
</evidence>
<comment type="similarity">
    <text evidence="1">Belongs to the CsgA/CsgB family.</text>
</comment>
<evidence type="ECO:0000313" key="3">
    <source>
        <dbReference type="EMBL" id="MBK0404732.1"/>
    </source>
</evidence>
<evidence type="ECO:0000256" key="2">
    <source>
        <dbReference type="ARBA" id="ARBA00022729"/>
    </source>
</evidence>
<keyword evidence="2" id="KW-0732">Signal</keyword>
<organism evidence="3 4">
    <name type="scientific">Adhaeribacter terrigena</name>
    <dbReference type="NCBI Taxonomy" id="2793070"/>
    <lineage>
        <taxon>Bacteria</taxon>
        <taxon>Pseudomonadati</taxon>
        <taxon>Bacteroidota</taxon>
        <taxon>Cytophagia</taxon>
        <taxon>Cytophagales</taxon>
        <taxon>Hymenobacteraceae</taxon>
        <taxon>Adhaeribacter</taxon>
    </lineage>
</organism>
<dbReference type="RefSeq" id="WP_200507626.1">
    <property type="nucleotide sequence ID" value="NZ_JAEHFX010000011.1"/>
</dbReference>
<dbReference type="Pfam" id="PF07012">
    <property type="entry name" value="Curlin_rpt"/>
    <property type="match status" value="1"/>
</dbReference>
<dbReference type="EMBL" id="JAEHFX010000011">
    <property type="protein sequence ID" value="MBK0404732.1"/>
    <property type="molecule type" value="Genomic_DNA"/>
</dbReference>
<name>A0ABS1C5V0_9BACT</name>
<dbReference type="InterPro" id="IPR009742">
    <property type="entry name" value="Curlin_rpt"/>
</dbReference>